<name>A0A1W1E7D9_9ZZZZ</name>
<sequence length="271" mass="31478">MHLNKIVIASLASAAVLHAGFFSNDKAYYDKHPKEAEEKAKLCEKALVVALQKGDMQLAEKYDKDEECKDARASYKEYLTKKRKAQREAREKQRAQEKAKKEAVFKEVYAKQLAIFKKADYETFMKLGKEDNCAHYFGELFSDDLSPKDAKCKAWREIEPKKKQEKIGLLLKQYPQEKIFEYKEKMCKQYGPSCDLAIKAADQETKNRVADYLAHKDKLKHDFNECYYALDKLAKAGKFNEKIKLQQSYKCNMPAQAALKLNIYGYFNPMK</sequence>
<dbReference type="EMBL" id="FPIB01000003">
    <property type="protein sequence ID" value="SFV89771.1"/>
    <property type="molecule type" value="Genomic_DNA"/>
</dbReference>
<keyword evidence="1" id="KW-0175">Coiled coil</keyword>
<reference evidence="2" key="1">
    <citation type="submission" date="2016-10" db="EMBL/GenBank/DDBJ databases">
        <authorList>
            <person name="de Groot N.N."/>
        </authorList>
    </citation>
    <scope>NUCLEOTIDE SEQUENCE</scope>
</reference>
<proteinExistence type="predicted"/>
<dbReference type="AlphaFoldDB" id="A0A1W1E7D9"/>
<feature type="coiled-coil region" evidence="1">
    <location>
        <begin position="68"/>
        <end position="102"/>
    </location>
</feature>
<protein>
    <submittedName>
        <fullName evidence="2">Uncharacterized protein</fullName>
    </submittedName>
</protein>
<accession>A0A1W1E7D9</accession>
<gene>
    <name evidence="2" type="ORF">MNB_SV-4-953</name>
</gene>
<evidence type="ECO:0000256" key="1">
    <source>
        <dbReference type="SAM" id="Coils"/>
    </source>
</evidence>
<organism evidence="2">
    <name type="scientific">hydrothermal vent metagenome</name>
    <dbReference type="NCBI Taxonomy" id="652676"/>
    <lineage>
        <taxon>unclassified sequences</taxon>
        <taxon>metagenomes</taxon>
        <taxon>ecological metagenomes</taxon>
    </lineage>
</organism>
<evidence type="ECO:0000313" key="2">
    <source>
        <dbReference type="EMBL" id="SFV89771.1"/>
    </source>
</evidence>